<evidence type="ECO:0000256" key="1">
    <source>
        <dbReference type="SAM" id="MobiDB-lite"/>
    </source>
</evidence>
<dbReference type="InParanoid" id="E0VNK4"/>
<accession>E0VNK4</accession>
<reference evidence="4" key="1">
    <citation type="submission" date="2007-04" db="EMBL/GenBank/DDBJ databases">
        <title>Annotation of Pediculus humanus corporis strain USDA.</title>
        <authorList>
            <person name="Kirkness E."/>
            <person name="Hannick L."/>
            <person name="Hass B."/>
            <person name="Bruggner R."/>
            <person name="Lawson D."/>
            <person name="Bidwell S."/>
            <person name="Joardar V."/>
            <person name="Caler E."/>
            <person name="Walenz B."/>
            <person name="Inman J."/>
            <person name="Schobel S."/>
            <person name="Galinsky K."/>
            <person name="Amedeo P."/>
            <person name="Strausberg R."/>
        </authorList>
    </citation>
    <scope>NUCLEOTIDE SEQUENCE</scope>
    <source>
        <strain evidence="4">USDA</strain>
    </source>
</reference>
<dbReference type="GeneID" id="8231781"/>
<dbReference type="Proteomes" id="UP000009046">
    <property type="component" value="Unassembled WGS sequence"/>
</dbReference>
<keyword evidence="2" id="KW-1133">Transmembrane helix</keyword>
<reference evidence="4" key="2">
    <citation type="submission" date="2007-04" db="EMBL/GenBank/DDBJ databases">
        <title>The genome of the human body louse.</title>
        <authorList>
            <consortium name="The Human Body Louse Genome Consortium"/>
            <person name="Kirkness E."/>
            <person name="Walenz B."/>
            <person name="Hass B."/>
            <person name="Bruggner R."/>
            <person name="Strausberg R."/>
        </authorList>
    </citation>
    <scope>NUCLEOTIDE SEQUENCE</scope>
    <source>
        <strain evidence="4">USDA</strain>
    </source>
</reference>
<proteinExistence type="predicted"/>
<dbReference type="VEuPathDB" id="VectorBase:PHUM336640"/>
<protein>
    <submittedName>
        <fullName evidence="4 5">Uncharacterized protein</fullName>
    </submittedName>
</protein>
<feature type="signal peptide" evidence="3">
    <location>
        <begin position="1"/>
        <end position="21"/>
    </location>
</feature>
<dbReference type="EMBL" id="AAZO01003915">
    <property type="status" value="NOT_ANNOTATED_CDS"/>
    <property type="molecule type" value="Genomic_DNA"/>
</dbReference>
<evidence type="ECO:0000313" key="4">
    <source>
        <dbReference type="EMBL" id="EEB14960.1"/>
    </source>
</evidence>
<dbReference type="OrthoDB" id="6371519at2759"/>
<feature type="compositionally biased region" description="Pro residues" evidence="1">
    <location>
        <begin position="294"/>
        <end position="307"/>
    </location>
</feature>
<sequence>MLNFFILFLLIVNHCYSLTLGITTEKSCGCYDACTKNFTNNSVKDLQKIEACQRGCRFYLLILHTSHEKNTVKNFTNAKYGCHLCNYNNPAEISPCNFGCAALETARTLCTSGDKPLAQVSYSLVIEESDVLIHPDPDDVLTDPGLRKQFEKTLEALLDAKQKLPEIHFRNLPIKNKEAITEYSHIHFKCPRFYGLDSKFEFRNGKVVVGDIYLFGGVFLFVLVCFLLGHYFESKAFVKSNPDNSTGDLNKSKIDRYDETEPFLKVDIDDQIDLLIEKHLQPGYYYRSKFNRQPYPPPPPPPPPPPHKSNFNDVNLGYHDNGKYKSPPPYENYPEM</sequence>
<evidence type="ECO:0000313" key="5">
    <source>
        <dbReference type="EnsemblMetazoa" id="PHUM336640-PA"/>
    </source>
</evidence>
<dbReference type="STRING" id="121224.E0VNK4"/>
<dbReference type="KEGG" id="phu:Phum_PHUM336640"/>
<evidence type="ECO:0000313" key="6">
    <source>
        <dbReference type="Proteomes" id="UP000009046"/>
    </source>
</evidence>
<evidence type="ECO:0000256" key="2">
    <source>
        <dbReference type="SAM" id="Phobius"/>
    </source>
</evidence>
<keyword evidence="6" id="KW-1185">Reference proteome</keyword>
<keyword evidence="2" id="KW-0472">Membrane</keyword>
<keyword evidence="2" id="KW-0812">Transmembrane</keyword>
<feature type="transmembrane region" description="Helical" evidence="2">
    <location>
        <begin position="212"/>
        <end position="232"/>
    </location>
</feature>
<name>E0VNK4_PEDHC</name>
<keyword evidence="3" id="KW-0732">Signal</keyword>
<evidence type="ECO:0000256" key="3">
    <source>
        <dbReference type="SAM" id="SignalP"/>
    </source>
</evidence>
<dbReference type="HOGENOM" id="CLU_827182_0_0_1"/>
<gene>
    <name evidence="5" type="primary">8231781</name>
    <name evidence="4" type="ORF">Phum_PHUM336640</name>
</gene>
<dbReference type="CTD" id="8231781"/>
<dbReference type="EnsemblMetazoa" id="PHUM336640-RA">
    <property type="protein sequence ID" value="PHUM336640-PA"/>
    <property type="gene ID" value="PHUM336640"/>
</dbReference>
<dbReference type="EMBL" id="DS235340">
    <property type="protein sequence ID" value="EEB14960.1"/>
    <property type="molecule type" value="Genomic_DNA"/>
</dbReference>
<feature type="chain" id="PRO_5014570157" evidence="3">
    <location>
        <begin position="22"/>
        <end position="336"/>
    </location>
</feature>
<dbReference type="AlphaFoldDB" id="E0VNK4"/>
<feature type="compositionally biased region" description="Pro residues" evidence="1">
    <location>
        <begin position="326"/>
        <end position="336"/>
    </location>
</feature>
<feature type="region of interest" description="Disordered" evidence="1">
    <location>
        <begin position="289"/>
        <end position="336"/>
    </location>
</feature>
<reference evidence="5" key="3">
    <citation type="submission" date="2021-02" db="UniProtKB">
        <authorList>
            <consortium name="EnsemblMetazoa"/>
        </authorList>
    </citation>
    <scope>IDENTIFICATION</scope>
    <source>
        <strain evidence="5">USDA</strain>
    </source>
</reference>
<organism>
    <name type="scientific">Pediculus humanus subsp. corporis</name>
    <name type="common">Body louse</name>
    <dbReference type="NCBI Taxonomy" id="121224"/>
    <lineage>
        <taxon>Eukaryota</taxon>
        <taxon>Metazoa</taxon>
        <taxon>Ecdysozoa</taxon>
        <taxon>Arthropoda</taxon>
        <taxon>Hexapoda</taxon>
        <taxon>Insecta</taxon>
        <taxon>Pterygota</taxon>
        <taxon>Neoptera</taxon>
        <taxon>Paraneoptera</taxon>
        <taxon>Psocodea</taxon>
        <taxon>Troctomorpha</taxon>
        <taxon>Phthiraptera</taxon>
        <taxon>Anoplura</taxon>
        <taxon>Pediculidae</taxon>
        <taxon>Pediculus</taxon>
    </lineage>
</organism>
<dbReference type="RefSeq" id="XP_002427698.1">
    <property type="nucleotide sequence ID" value="XM_002427653.1"/>
</dbReference>